<dbReference type="EnsemblPlants" id="Kaladp0032s0074.1.v1.1">
    <property type="protein sequence ID" value="Kaladp0032s0074.1.v1.1.CDS.1"/>
    <property type="gene ID" value="Kaladp0032s0074.v1.1"/>
</dbReference>
<sequence length="72" mass="8068">MDRNRNPDFVWTKDWTRSKPVLTGIAQEKIRGGTKLLTVKVENDKGVGEAAQVENGRRLRSKAAVESRTDEG</sequence>
<evidence type="ECO:0000313" key="3">
    <source>
        <dbReference type="Proteomes" id="UP000594263"/>
    </source>
</evidence>
<proteinExistence type="predicted"/>
<name>A0A7N0TBM4_KALFE</name>
<organism evidence="2 3">
    <name type="scientific">Kalanchoe fedtschenkoi</name>
    <name type="common">Lavender scallops</name>
    <name type="synonym">South American air plant</name>
    <dbReference type="NCBI Taxonomy" id="63787"/>
    <lineage>
        <taxon>Eukaryota</taxon>
        <taxon>Viridiplantae</taxon>
        <taxon>Streptophyta</taxon>
        <taxon>Embryophyta</taxon>
        <taxon>Tracheophyta</taxon>
        <taxon>Spermatophyta</taxon>
        <taxon>Magnoliopsida</taxon>
        <taxon>eudicotyledons</taxon>
        <taxon>Gunneridae</taxon>
        <taxon>Pentapetalae</taxon>
        <taxon>Saxifragales</taxon>
        <taxon>Crassulaceae</taxon>
        <taxon>Kalanchoe</taxon>
    </lineage>
</organism>
<evidence type="ECO:0000313" key="2">
    <source>
        <dbReference type="EnsemblPlants" id="Kaladp0032s0074.1.v1.1.CDS.1"/>
    </source>
</evidence>
<feature type="compositionally biased region" description="Basic and acidic residues" evidence="1">
    <location>
        <begin position="63"/>
        <end position="72"/>
    </location>
</feature>
<feature type="region of interest" description="Disordered" evidence="1">
    <location>
        <begin position="52"/>
        <end position="72"/>
    </location>
</feature>
<keyword evidence="3" id="KW-1185">Reference proteome</keyword>
<dbReference type="AlphaFoldDB" id="A0A7N0TBM4"/>
<reference evidence="2" key="1">
    <citation type="submission" date="2021-01" db="UniProtKB">
        <authorList>
            <consortium name="EnsemblPlants"/>
        </authorList>
    </citation>
    <scope>IDENTIFICATION</scope>
</reference>
<evidence type="ECO:0000256" key="1">
    <source>
        <dbReference type="SAM" id="MobiDB-lite"/>
    </source>
</evidence>
<dbReference type="Proteomes" id="UP000594263">
    <property type="component" value="Unplaced"/>
</dbReference>
<accession>A0A7N0TBM4</accession>
<dbReference type="Gramene" id="Kaladp0032s0074.1.v1.1">
    <property type="protein sequence ID" value="Kaladp0032s0074.1.v1.1.CDS.1"/>
    <property type="gene ID" value="Kaladp0032s0074.v1.1"/>
</dbReference>
<protein>
    <submittedName>
        <fullName evidence="2">Uncharacterized protein</fullName>
    </submittedName>
</protein>